<feature type="region of interest" description="Disordered" evidence="5">
    <location>
        <begin position="671"/>
        <end position="714"/>
    </location>
</feature>
<comment type="similarity">
    <text evidence="2">Belongs to the RIX1/PELP1 family.</text>
</comment>
<feature type="compositionally biased region" description="Low complexity" evidence="5">
    <location>
        <begin position="679"/>
        <end position="694"/>
    </location>
</feature>
<dbReference type="PANTHER" id="PTHR34105:SF1">
    <property type="entry name" value="PROLINE-, GLUTAMIC ACID- AND LEUCINE-RICH PROTEIN 1"/>
    <property type="match status" value="1"/>
</dbReference>
<evidence type="ECO:0000256" key="1">
    <source>
        <dbReference type="ARBA" id="ARBA00004123"/>
    </source>
</evidence>
<dbReference type="OrthoDB" id="20900at2759"/>
<evidence type="ECO:0000256" key="4">
    <source>
        <dbReference type="ARBA" id="ARBA00023242"/>
    </source>
</evidence>
<feature type="compositionally biased region" description="Polar residues" evidence="5">
    <location>
        <begin position="695"/>
        <end position="714"/>
    </location>
</feature>
<dbReference type="GO" id="GO:0005634">
    <property type="term" value="C:nucleus"/>
    <property type="evidence" value="ECO:0007669"/>
    <property type="project" value="UniProtKB-SubCell"/>
</dbReference>
<accession>A0A8H5LIV0</accession>
<keyword evidence="8" id="KW-1185">Reference proteome</keyword>
<dbReference type="Proteomes" id="UP000559256">
    <property type="component" value="Unassembled WGS sequence"/>
</dbReference>
<dbReference type="EMBL" id="JAACJM010000047">
    <property type="protein sequence ID" value="KAF5358971.1"/>
    <property type="molecule type" value="Genomic_DNA"/>
</dbReference>
<feature type="region of interest" description="Disordered" evidence="5">
    <location>
        <begin position="746"/>
        <end position="777"/>
    </location>
</feature>
<evidence type="ECO:0000256" key="2">
    <source>
        <dbReference type="ARBA" id="ARBA00010511"/>
    </source>
</evidence>
<dbReference type="InterPro" id="IPR016024">
    <property type="entry name" value="ARM-type_fold"/>
</dbReference>
<gene>
    <name evidence="7" type="ORF">D9758_004780</name>
</gene>
<dbReference type="PANTHER" id="PTHR34105">
    <property type="entry name" value="PROLINE-, GLUTAMIC ACID- AND LEUCINE-RICH PROTEIN 1"/>
    <property type="match status" value="1"/>
</dbReference>
<proteinExistence type="inferred from homology"/>
<dbReference type="Pfam" id="PF08167">
    <property type="entry name" value="RIX1"/>
    <property type="match status" value="1"/>
</dbReference>
<feature type="domain" description="Pre-rRNA-processing protein RIX1 N-terminal" evidence="6">
    <location>
        <begin position="9"/>
        <end position="208"/>
    </location>
</feature>
<feature type="compositionally biased region" description="Acidic residues" evidence="5">
    <location>
        <begin position="757"/>
        <end position="777"/>
    </location>
</feature>
<dbReference type="InterPro" id="IPR012583">
    <property type="entry name" value="RIX1_N"/>
</dbReference>
<reference evidence="7 8" key="1">
    <citation type="journal article" date="2020" name="ISME J.">
        <title>Uncovering the hidden diversity of litter-decomposition mechanisms in mushroom-forming fungi.</title>
        <authorList>
            <person name="Floudas D."/>
            <person name="Bentzer J."/>
            <person name="Ahren D."/>
            <person name="Johansson T."/>
            <person name="Persson P."/>
            <person name="Tunlid A."/>
        </authorList>
    </citation>
    <scope>NUCLEOTIDE SEQUENCE [LARGE SCALE GENOMIC DNA]</scope>
    <source>
        <strain evidence="7 8">CBS 291.85</strain>
    </source>
</reference>
<evidence type="ECO:0000256" key="3">
    <source>
        <dbReference type="ARBA" id="ARBA00021502"/>
    </source>
</evidence>
<protein>
    <recommendedName>
        <fullName evidence="3">Pre-rRNA-processing protein RIX1</fullName>
    </recommendedName>
</protein>
<comment type="subcellular location">
    <subcellularLocation>
        <location evidence="1">Nucleus</location>
    </subcellularLocation>
</comment>
<dbReference type="AlphaFoldDB" id="A0A8H5LIV0"/>
<dbReference type="GO" id="GO:0006364">
    <property type="term" value="P:rRNA processing"/>
    <property type="evidence" value="ECO:0007669"/>
    <property type="project" value="TreeGrafter"/>
</dbReference>
<comment type="caution">
    <text evidence="7">The sequence shown here is derived from an EMBL/GenBank/DDBJ whole genome shotgun (WGS) entry which is preliminary data.</text>
</comment>
<evidence type="ECO:0000313" key="7">
    <source>
        <dbReference type="EMBL" id="KAF5358971.1"/>
    </source>
</evidence>
<dbReference type="SUPFAM" id="SSF48371">
    <property type="entry name" value="ARM repeat"/>
    <property type="match status" value="1"/>
</dbReference>
<organism evidence="7 8">
    <name type="scientific">Tetrapyrgos nigripes</name>
    <dbReference type="NCBI Taxonomy" id="182062"/>
    <lineage>
        <taxon>Eukaryota</taxon>
        <taxon>Fungi</taxon>
        <taxon>Dikarya</taxon>
        <taxon>Basidiomycota</taxon>
        <taxon>Agaricomycotina</taxon>
        <taxon>Agaricomycetes</taxon>
        <taxon>Agaricomycetidae</taxon>
        <taxon>Agaricales</taxon>
        <taxon>Marasmiineae</taxon>
        <taxon>Marasmiaceae</taxon>
        <taxon>Tetrapyrgos</taxon>
    </lineage>
</organism>
<name>A0A8H5LIV0_9AGAR</name>
<evidence type="ECO:0000256" key="5">
    <source>
        <dbReference type="SAM" id="MobiDB-lite"/>
    </source>
</evidence>
<sequence>MEATDLLKTILNVHLASDSSSALHLPYVLEALTTEHLSPSSHLTKWTSRISSLLHSKDTGARWAGLCLACQTSMLSKTIMVEFGQGWLGVALPILSKKEPIPVLRAALVLCSAIFTCATDIPEFQRQVSTPNVPKFTAALISLLEKESDVELKVRQIPDTPLHTDECRQILILDTLSHIVPIYPNVHRASSPALTSIITRIFMESSPSLHSQSLVKYASKLYSILHHTGGKVGAANLWRKSVDETLAAAWDAFRGLRTMYPDERGRIPGPSSQENPALFIETGLERLRSFVSVLCSLLKSTTPRHVTVPVGPIVKLAITLVTVTKDEKTEGHIDSNVRAMEVLVVPSIWKLACDLIICITTCARHHITPYLKRLVSYIVYHLEQKLPSVQRVPFLEALHTLLTHCHLLHDPILSTRLTKAVISYIAVLLPSQSDVNIDRDAVAATGNGRKGKKKARAYEGDEVFSTSMDVICATYHDGKALLIACDVIQLLLANPDVTPAVHSVASRVILSALLYLPQTAPGLVSPDLQVYEQLTSKIQNIAVELGAGTTTAMSKSLALVVRASSMAGLDNASRRDLDLFLHPRLPPLLRSLPTVEALALFRSEESNEEAHVRENLGLAMPTSSVAAPLSPSSREKGDVGMTDALPIVTVDPRTIPSIGASSSILPAISQTTMRTETNSSSQAQASLVQSSQIQETPQASTSHITPTPRTKLTETSITTIQGLAPASTSAKANTVATTSTATSTMQVDMGTSVAGDLDVDEEMPSIDVGSDSDSDSE</sequence>
<evidence type="ECO:0000259" key="6">
    <source>
        <dbReference type="Pfam" id="PF08167"/>
    </source>
</evidence>
<keyword evidence="4" id="KW-0539">Nucleus</keyword>
<evidence type="ECO:0000313" key="8">
    <source>
        <dbReference type="Proteomes" id="UP000559256"/>
    </source>
</evidence>